<keyword evidence="1" id="KW-0812">Transmembrane</keyword>
<evidence type="ECO:0000256" key="1">
    <source>
        <dbReference type="SAM" id="Phobius"/>
    </source>
</evidence>
<dbReference type="Proteomes" id="UP000182652">
    <property type="component" value="Unassembled WGS sequence"/>
</dbReference>
<proteinExistence type="predicted"/>
<name>A0A1H4L3Y7_9MICC</name>
<dbReference type="AlphaFoldDB" id="A0A1H4L3Y7"/>
<gene>
    <name evidence="2" type="ORF">SAMN04489745_0869</name>
</gene>
<evidence type="ECO:0000313" key="2">
    <source>
        <dbReference type="EMBL" id="SEB65196.1"/>
    </source>
</evidence>
<protein>
    <submittedName>
        <fullName evidence="2">Uncharacterized protein</fullName>
    </submittedName>
</protein>
<sequence length="120" mass="12974">MALLCYFMATPWLAVEKATDFPPFLLAIIAGALLGLWITPRIQSVGRAWVRVVIRAAIVALGVLLLANVKPVYEAVPDGLIGSSVFFLNMTAIPFLTLCATALLTDVLFLPGMMRRKAGK</sequence>
<feature type="transmembrane region" description="Helical" evidence="1">
    <location>
        <begin position="52"/>
        <end position="73"/>
    </location>
</feature>
<keyword evidence="1" id="KW-1133">Transmembrane helix</keyword>
<evidence type="ECO:0000313" key="3">
    <source>
        <dbReference type="Proteomes" id="UP000182652"/>
    </source>
</evidence>
<organism evidence="2 3">
    <name type="scientific">Arthrobacter woluwensis</name>
    <dbReference type="NCBI Taxonomy" id="156980"/>
    <lineage>
        <taxon>Bacteria</taxon>
        <taxon>Bacillati</taxon>
        <taxon>Actinomycetota</taxon>
        <taxon>Actinomycetes</taxon>
        <taxon>Micrococcales</taxon>
        <taxon>Micrococcaceae</taxon>
        <taxon>Arthrobacter</taxon>
    </lineage>
</organism>
<feature type="transmembrane region" description="Helical" evidence="1">
    <location>
        <begin position="85"/>
        <end position="110"/>
    </location>
</feature>
<keyword evidence="1" id="KW-0472">Membrane</keyword>
<keyword evidence="3" id="KW-1185">Reference proteome</keyword>
<reference evidence="2 3" key="1">
    <citation type="submission" date="2016-10" db="EMBL/GenBank/DDBJ databases">
        <authorList>
            <person name="de Groot N.N."/>
        </authorList>
    </citation>
    <scope>NUCLEOTIDE SEQUENCE [LARGE SCALE GENOMIC DNA]</scope>
    <source>
        <strain evidence="2 3">DSM 10495</strain>
    </source>
</reference>
<feature type="transmembrane region" description="Helical" evidence="1">
    <location>
        <begin position="21"/>
        <end position="40"/>
    </location>
</feature>
<dbReference type="EMBL" id="FNSN01000003">
    <property type="protein sequence ID" value="SEB65196.1"/>
    <property type="molecule type" value="Genomic_DNA"/>
</dbReference>
<accession>A0A1H4L3Y7</accession>